<dbReference type="Proteomes" id="UP000051952">
    <property type="component" value="Unassembled WGS sequence"/>
</dbReference>
<evidence type="ECO:0000256" key="5">
    <source>
        <dbReference type="ARBA" id="ARBA00022801"/>
    </source>
</evidence>
<dbReference type="GO" id="GO:0071586">
    <property type="term" value="P:CAAX-box protein processing"/>
    <property type="evidence" value="ECO:0007669"/>
    <property type="project" value="InterPro"/>
</dbReference>
<evidence type="ECO:0000313" key="13">
    <source>
        <dbReference type="EMBL" id="CUG92515.1"/>
    </source>
</evidence>
<dbReference type="PANTHER" id="PTHR13046:SF0">
    <property type="entry name" value="CAAX PRENYL PROTEASE 2"/>
    <property type="match status" value="1"/>
</dbReference>
<dbReference type="GO" id="GO:0004222">
    <property type="term" value="F:metalloendopeptidase activity"/>
    <property type="evidence" value="ECO:0007669"/>
    <property type="project" value="InterPro"/>
</dbReference>
<sequence>MEDIAKAAAATFAAIGSLYLWRRSRLAFVRAMRDVVTEAQMKPSETSYFDRDSSSEIAKRTISLTSSAIVLSWAVGFPVSLTCSRAARSTGHMTAIIASLWFGPIVESPAGIFNRVKNRLRELWHHPMGAVRELIVAPIAEELIFRHALLTILGRRSPRARICISAILFAAAHIHLITNNAVESCRNDVSHLTHTYGVDSASNILSIDEKRTELSHRAWAAAKRQTGTQVAMVFLYGLLCGWVYEHCCERSVTAAVIGHSLCNFTSVPPFFFLRRNCGGKKSTMSVAHRVVSGVAHLAGVVGAVALASAKAE</sequence>
<keyword evidence="14" id="KW-1185">Reference proteome</keyword>
<evidence type="ECO:0000313" key="14">
    <source>
        <dbReference type="Proteomes" id="UP000051952"/>
    </source>
</evidence>
<dbReference type="InterPro" id="IPR003675">
    <property type="entry name" value="Rce1/LyrA-like_dom"/>
</dbReference>
<evidence type="ECO:0000256" key="4">
    <source>
        <dbReference type="ARBA" id="ARBA00022692"/>
    </source>
</evidence>
<evidence type="ECO:0000256" key="2">
    <source>
        <dbReference type="ARBA" id="ARBA00006897"/>
    </source>
</evidence>
<gene>
    <name evidence="13" type="ORF">BSAL_37805</name>
</gene>
<dbReference type="EC" id="3.4.26.1" evidence="10"/>
<keyword evidence="8 11" id="KW-0472">Membrane</keyword>
<comment type="similarity">
    <text evidence="2">Belongs to the peptidase U48 family.</text>
</comment>
<keyword evidence="6" id="KW-0256">Endoplasmic reticulum</keyword>
<evidence type="ECO:0000256" key="11">
    <source>
        <dbReference type="SAM" id="Phobius"/>
    </source>
</evidence>
<keyword evidence="7 11" id="KW-1133">Transmembrane helix</keyword>
<proteinExistence type="inferred from homology"/>
<comment type="subcellular location">
    <subcellularLocation>
        <location evidence="1">Endoplasmic reticulum membrane</location>
        <topology evidence="1">Multi-pass membrane protein</topology>
    </subcellularLocation>
</comment>
<feature type="transmembrane region" description="Helical" evidence="11">
    <location>
        <begin position="6"/>
        <end position="22"/>
    </location>
</feature>
<evidence type="ECO:0000256" key="10">
    <source>
        <dbReference type="ARBA" id="ARBA00049729"/>
    </source>
</evidence>
<dbReference type="GO" id="GO:0005789">
    <property type="term" value="C:endoplasmic reticulum membrane"/>
    <property type="evidence" value="ECO:0007669"/>
    <property type="project" value="UniProtKB-SubCell"/>
</dbReference>
<evidence type="ECO:0000256" key="6">
    <source>
        <dbReference type="ARBA" id="ARBA00022824"/>
    </source>
</evidence>
<dbReference type="Pfam" id="PF02517">
    <property type="entry name" value="Rce1-like"/>
    <property type="match status" value="1"/>
</dbReference>
<comment type="catalytic activity">
    <reaction evidence="9">
        <text>Hydrolyzes the peptide bond -P2-(S-farnesyl or geranylgeranyl)C-P1'-P2'-P3'-COOH where P1' and P2' are amino acids with aliphatic sidechains and P3' is any C-terminal residue.</text>
        <dbReference type="EC" id="3.4.26.1"/>
    </reaction>
</comment>
<evidence type="ECO:0000256" key="1">
    <source>
        <dbReference type="ARBA" id="ARBA00004477"/>
    </source>
</evidence>
<reference evidence="14" key="1">
    <citation type="submission" date="2015-09" db="EMBL/GenBank/DDBJ databases">
        <authorList>
            <consortium name="Pathogen Informatics"/>
        </authorList>
    </citation>
    <scope>NUCLEOTIDE SEQUENCE [LARGE SCALE GENOMIC DNA]</scope>
    <source>
        <strain evidence="14">Lake Konstanz</strain>
    </source>
</reference>
<organism evidence="13 14">
    <name type="scientific">Bodo saltans</name>
    <name type="common">Flagellated protozoan</name>
    <dbReference type="NCBI Taxonomy" id="75058"/>
    <lineage>
        <taxon>Eukaryota</taxon>
        <taxon>Discoba</taxon>
        <taxon>Euglenozoa</taxon>
        <taxon>Kinetoplastea</taxon>
        <taxon>Metakinetoplastina</taxon>
        <taxon>Eubodonida</taxon>
        <taxon>Bodonidae</taxon>
        <taxon>Bodo</taxon>
    </lineage>
</organism>
<keyword evidence="5" id="KW-0378">Hydrolase</keyword>
<keyword evidence="4 11" id="KW-0812">Transmembrane</keyword>
<name>A0A0S4JSY4_BODSA</name>
<evidence type="ECO:0000259" key="12">
    <source>
        <dbReference type="Pfam" id="PF02517"/>
    </source>
</evidence>
<evidence type="ECO:0000256" key="3">
    <source>
        <dbReference type="ARBA" id="ARBA00022670"/>
    </source>
</evidence>
<dbReference type="OrthoDB" id="271604at2759"/>
<accession>A0A0S4JSY4</accession>
<evidence type="ECO:0000256" key="8">
    <source>
        <dbReference type="ARBA" id="ARBA00023136"/>
    </source>
</evidence>
<dbReference type="EMBL" id="CYKH01002050">
    <property type="protein sequence ID" value="CUG92515.1"/>
    <property type="molecule type" value="Genomic_DNA"/>
</dbReference>
<evidence type="ECO:0000256" key="7">
    <source>
        <dbReference type="ARBA" id="ARBA00022989"/>
    </source>
</evidence>
<feature type="domain" description="CAAX prenyl protease 2/Lysostaphin resistance protein A-like" evidence="12">
    <location>
        <begin position="130"/>
        <end position="264"/>
    </location>
</feature>
<dbReference type="VEuPathDB" id="TriTrypDB:BSAL_37805"/>
<keyword evidence="3 13" id="KW-0645">Protease</keyword>
<feature type="transmembrane region" description="Helical" evidence="11">
    <location>
        <begin position="290"/>
        <end position="309"/>
    </location>
</feature>
<protein>
    <recommendedName>
        <fullName evidence="10">intramembrane prenyl-peptidase Rce1</fullName>
        <ecNumber evidence="10">3.4.26.1</ecNumber>
    </recommendedName>
</protein>
<evidence type="ECO:0000256" key="9">
    <source>
        <dbReference type="ARBA" id="ARBA00047280"/>
    </source>
</evidence>
<dbReference type="PANTHER" id="PTHR13046">
    <property type="entry name" value="PROTEASE U48 CAAX PRENYL PROTEASE RCE1"/>
    <property type="match status" value="1"/>
</dbReference>
<dbReference type="AlphaFoldDB" id="A0A0S4JSY4"/>
<dbReference type="InterPro" id="IPR039731">
    <property type="entry name" value="Rce1"/>
</dbReference>